<dbReference type="AlphaFoldDB" id="A0A4C1YST7"/>
<dbReference type="OrthoDB" id="411871at2759"/>
<proteinExistence type="predicted"/>
<evidence type="ECO:0000313" key="2">
    <source>
        <dbReference type="EMBL" id="GBP77709.1"/>
    </source>
</evidence>
<protein>
    <recommendedName>
        <fullName evidence="4">Reverse transcriptase domain-containing protein</fullName>
    </recommendedName>
</protein>
<feature type="compositionally biased region" description="Basic and acidic residues" evidence="1">
    <location>
        <begin position="231"/>
        <end position="245"/>
    </location>
</feature>
<organism evidence="2 3">
    <name type="scientific">Eumeta variegata</name>
    <name type="common">Bagworm moth</name>
    <name type="synonym">Eumeta japonica</name>
    <dbReference type="NCBI Taxonomy" id="151549"/>
    <lineage>
        <taxon>Eukaryota</taxon>
        <taxon>Metazoa</taxon>
        <taxon>Ecdysozoa</taxon>
        <taxon>Arthropoda</taxon>
        <taxon>Hexapoda</taxon>
        <taxon>Insecta</taxon>
        <taxon>Pterygota</taxon>
        <taxon>Neoptera</taxon>
        <taxon>Endopterygota</taxon>
        <taxon>Lepidoptera</taxon>
        <taxon>Glossata</taxon>
        <taxon>Ditrysia</taxon>
        <taxon>Tineoidea</taxon>
        <taxon>Psychidae</taxon>
        <taxon>Oiketicinae</taxon>
        <taxon>Eumeta</taxon>
    </lineage>
</organism>
<dbReference type="EMBL" id="BGZK01001343">
    <property type="protein sequence ID" value="GBP77709.1"/>
    <property type="molecule type" value="Genomic_DNA"/>
</dbReference>
<keyword evidence="3" id="KW-1185">Reference proteome</keyword>
<dbReference type="Proteomes" id="UP000299102">
    <property type="component" value="Unassembled WGS sequence"/>
</dbReference>
<evidence type="ECO:0000313" key="3">
    <source>
        <dbReference type="Proteomes" id="UP000299102"/>
    </source>
</evidence>
<gene>
    <name evidence="2" type="ORF">EVAR_62044_1</name>
</gene>
<accession>A0A4C1YST7</accession>
<evidence type="ECO:0008006" key="4">
    <source>
        <dbReference type="Google" id="ProtNLM"/>
    </source>
</evidence>
<evidence type="ECO:0000256" key="1">
    <source>
        <dbReference type="SAM" id="MobiDB-lite"/>
    </source>
</evidence>
<sequence>MPGYPGNLYRMGYVESETVILQYVGGECRKQTSKGCIQGSIVFADDVVLMFSGQSAQVLQTEVDDWGVKNKLRFAPFKTKAMVLTIKLKYDNPVVYINQQEINLVEEIKILGLTIDKRLTFISQVTQTYKKTTDVYKIIARAARVTGKSLDSETIDRLAIEGSHIFTDRSRIQGKVGAALTEWQDEMETDRSECCESECCESECPLSVPTGDLLHGVPSRYDGSAKSHKKSSAEHKQNDKHLQRL</sequence>
<reference evidence="2 3" key="1">
    <citation type="journal article" date="2019" name="Commun. Biol.">
        <title>The bagworm genome reveals a unique fibroin gene that provides high tensile strength.</title>
        <authorList>
            <person name="Kono N."/>
            <person name="Nakamura H."/>
            <person name="Ohtoshi R."/>
            <person name="Tomita M."/>
            <person name="Numata K."/>
            <person name="Arakawa K."/>
        </authorList>
    </citation>
    <scope>NUCLEOTIDE SEQUENCE [LARGE SCALE GENOMIC DNA]</scope>
</reference>
<name>A0A4C1YST7_EUMVA</name>
<feature type="region of interest" description="Disordered" evidence="1">
    <location>
        <begin position="218"/>
        <end position="245"/>
    </location>
</feature>
<comment type="caution">
    <text evidence="2">The sequence shown here is derived from an EMBL/GenBank/DDBJ whole genome shotgun (WGS) entry which is preliminary data.</text>
</comment>